<keyword evidence="5" id="KW-0597">Phosphoprotein</keyword>
<evidence type="ECO:0000256" key="18">
    <source>
        <dbReference type="SAM" id="SignalP"/>
    </source>
</evidence>
<dbReference type="PRINTS" id="PR01694">
    <property type="entry name" value="BAIPRECURSOR"/>
</dbReference>
<keyword evidence="6 17" id="KW-0812">Transmembrane</keyword>
<keyword evidence="11 17" id="KW-0472">Membrane</keyword>
<dbReference type="Gene3D" id="1.20.1070.10">
    <property type="entry name" value="Rhodopsin 7-helix transmembrane proteins"/>
    <property type="match status" value="1"/>
</dbReference>
<dbReference type="InterPro" id="IPR046338">
    <property type="entry name" value="GAIN_dom_sf"/>
</dbReference>
<dbReference type="SMART" id="SM00008">
    <property type="entry name" value="HormR"/>
    <property type="match status" value="1"/>
</dbReference>
<dbReference type="PROSITE" id="PS50221">
    <property type="entry name" value="GAIN_B"/>
    <property type="match status" value="1"/>
</dbReference>
<dbReference type="InterPro" id="IPR017983">
    <property type="entry name" value="GPCR_2_secretin-like_CS"/>
</dbReference>
<dbReference type="InterPro" id="IPR036445">
    <property type="entry name" value="GPCR_2_extracell_dom_sf"/>
</dbReference>
<dbReference type="GO" id="GO:0004930">
    <property type="term" value="F:G protein-coupled receptor activity"/>
    <property type="evidence" value="ECO:0007669"/>
    <property type="project" value="UniProtKB-KW"/>
</dbReference>
<dbReference type="InterPro" id="IPR000884">
    <property type="entry name" value="TSP1_rpt"/>
</dbReference>
<name>A0A4W3KH83_CALMI</name>
<evidence type="ECO:0000256" key="9">
    <source>
        <dbReference type="ARBA" id="ARBA00022989"/>
    </source>
</evidence>
<feature type="transmembrane region" description="Helical" evidence="17">
    <location>
        <begin position="937"/>
        <end position="956"/>
    </location>
</feature>
<organism evidence="22 23">
    <name type="scientific">Callorhinchus milii</name>
    <name type="common">Ghost shark</name>
    <dbReference type="NCBI Taxonomy" id="7868"/>
    <lineage>
        <taxon>Eukaryota</taxon>
        <taxon>Metazoa</taxon>
        <taxon>Chordata</taxon>
        <taxon>Craniata</taxon>
        <taxon>Vertebrata</taxon>
        <taxon>Chondrichthyes</taxon>
        <taxon>Holocephali</taxon>
        <taxon>Chimaeriformes</taxon>
        <taxon>Callorhinchidae</taxon>
        <taxon>Callorhinchus</taxon>
    </lineage>
</organism>
<reference evidence="22" key="5">
    <citation type="submission" date="2025-09" db="UniProtKB">
        <authorList>
            <consortium name="Ensembl"/>
        </authorList>
    </citation>
    <scope>IDENTIFICATION</scope>
</reference>
<feature type="transmembrane region" description="Helical" evidence="17">
    <location>
        <begin position="1089"/>
        <end position="1111"/>
    </location>
</feature>
<dbReference type="PANTHER" id="PTHR10239:SF32">
    <property type="entry name" value="ADHESION G PROTEIN-COUPLED RECEPTOR B2"/>
    <property type="match status" value="1"/>
</dbReference>
<dbReference type="FunFam" id="2.20.100.10:FF:000012">
    <property type="entry name" value="Adhesion G protein-coupled receptor B2"/>
    <property type="match status" value="1"/>
</dbReference>
<dbReference type="InterPro" id="IPR000832">
    <property type="entry name" value="GPCR_2_secretin-like"/>
</dbReference>
<dbReference type="FunFam" id="2.20.100.10:FF:000003">
    <property type="entry name" value="Adhesion G protein-coupled receptor B2"/>
    <property type="match status" value="2"/>
</dbReference>
<evidence type="ECO:0000256" key="11">
    <source>
        <dbReference type="ARBA" id="ARBA00023136"/>
    </source>
</evidence>
<dbReference type="Ensembl" id="ENSCMIT00000047272.1">
    <property type="protein sequence ID" value="ENSCMIP00000046610.1"/>
    <property type="gene ID" value="ENSCMIG00000019158.1"/>
</dbReference>
<dbReference type="Gene3D" id="2.20.100.10">
    <property type="entry name" value="Thrombospondin type-1 (TSP1) repeat"/>
    <property type="match status" value="4"/>
</dbReference>
<dbReference type="Pfam" id="PF01825">
    <property type="entry name" value="GPS"/>
    <property type="match status" value="1"/>
</dbReference>
<feature type="transmembrane region" description="Helical" evidence="17">
    <location>
        <begin position="874"/>
        <end position="895"/>
    </location>
</feature>
<feature type="signal peptide" evidence="18">
    <location>
        <begin position="1"/>
        <end position="21"/>
    </location>
</feature>
<evidence type="ECO:0000256" key="13">
    <source>
        <dbReference type="ARBA" id="ARBA00023170"/>
    </source>
</evidence>
<keyword evidence="15" id="KW-0807">Transducer</keyword>
<reference evidence="23" key="3">
    <citation type="journal article" date="2014" name="Nature">
        <title>Elephant shark genome provides unique insights into gnathostome evolution.</title>
        <authorList>
            <consortium name="International Elephant Shark Genome Sequencing Consortium"/>
            <person name="Venkatesh B."/>
            <person name="Lee A.P."/>
            <person name="Ravi V."/>
            <person name="Maurya A.K."/>
            <person name="Lian M.M."/>
            <person name="Swann J.B."/>
            <person name="Ohta Y."/>
            <person name="Flajnik M.F."/>
            <person name="Sutoh Y."/>
            <person name="Kasahara M."/>
            <person name="Hoon S."/>
            <person name="Gangu V."/>
            <person name="Roy S.W."/>
            <person name="Irimia M."/>
            <person name="Korzh V."/>
            <person name="Kondrychyn I."/>
            <person name="Lim Z.W."/>
            <person name="Tay B.H."/>
            <person name="Tohari S."/>
            <person name="Kong K.W."/>
            <person name="Ho S."/>
            <person name="Lorente-Galdos B."/>
            <person name="Quilez J."/>
            <person name="Marques-Bonet T."/>
            <person name="Raney B.J."/>
            <person name="Ingham P.W."/>
            <person name="Tay A."/>
            <person name="Hillier L.W."/>
            <person name="Minx P."/>
            <person name="Boehm T."/>
            <person name="Wilson R.K."/>
            <person name="Brenner S."/>
            <person name="Warren W.C."/>
        </authorList>
    </citation>
    <scope>NUCLEOTIDE SEQUENCE [LARGE SCALE GENOMIC DNA]</scope>
</reference>
<keyword evidence="3" id="KW-1003">Cell membrane</keyword>
<keyword evidence="9 17" id="KW-1133">Transmembrane helix</keyword>
<dbReference type="PROSITE" id="PS00650">
    <property type="entry name" value="G_PROTEIN_RECEP_F2_2"/>
    <property type="match status" value="1"/>
</dbReference>
<reference evidence="22" key="4">
    <citation type="submission" date="2025-08" db="UniProtKB">
        <authorList>
            <consortium name="Ensembl"/>
        </authorList>
    </citation>
    <scope>IDENTIFICATION</scope>
</reference>
<keyword evidence="4" id="KW-0964">Secreted</keyword>
<dbReference type="InterPro" id="IPR036383">
    <property type="entry name" value="TSP1_rpt_sf"/>
</dbReference>
<sequence length="1543" mass="173241">MNTAHCLILSVLSFLVLLIWGFDVSENVCNQLVSGVLYRSFSLKDIFPKASSFCSWTIENPDPTKYSIYLKFHKEEHICFHTSLMVLQLDHYDHNKTCSTLDYIDYDAVNLCETRSLFTLLQFDKDFVQFCLASESVLNTRIRENVMEFHTLEFLLLNNGNSSQFGCGILCRWIEECLGNSDGSDSCGIIYSGCICLEMHENEPASSMVLSFSANKLFGSELQSRNAFDLNVEDVAPKTGTEIEKPRIRSQHSRSVEDSGIFMAQIGDPAAEEWSQWSVCSLTCGVGWQVRTRSCVASPYGTLCSGPLRETRICNNTATCPVHGLWEEWSPWSLCSVTCGRGSRTRSRICSAPQHGGKLCEGPELQTKLCNIALCPVEGQWLEWGPWNRCSVTCSNGTQQRTRKCISPHSWTECKGHQAEARDCFNPECPTDGKWGSWNHWSLCSKTCDSGWQRRFRMCQGTSVKGYPCEGSGEEVRTCNEKRCPAPHEMCRDDYIMAMTWKRTAAGELVYNKCPPNATGSASRRCLLNTRGIAFWAPPSFARCVSHDYRHLHIAIREHLAKGQRTLAGKGMSQVIRTMLDLMERKSFYSGDLLFSVDILRNITDTFKRASYIPISDDVQRFFQIVSYMLEAKNRAKWGDAQQISPGSVHLMRVIEDFIHIVGEGLKVFQSALIVTDNLVTSIQREPVSAVSSDISFPMKGRRGMKDWARSSEDKLFIPKEIFMLSSSGTTTSSCHFPLFQRAGTGTGTMCRMTSFCAVIFYDSVINLHKLNLSIFRKAMALNSKVLAVTVRPQPQPTEPMVIVELSHNESSSTALISLFSLPLFICRESDSGSWDPKGCETVHTKATYTKCLCNQLATFAILANMDFTGVPSVPLMIGCGIACMALLTLLAVYAAFWRFIKSERSVILLNFCLSIMASNILILVGQTQVHSKGVCMMTAALLHFFFLSSFCWVLTEAWQSYLAVMGKIRTRLIRKRFLCLGWGLPALIVAISVGFTKAKGYGTANYCWLSLEGGLLYAFVGPAAIIVLVNMLIGIVVFNKLMSRDGISDKSKKQRASEARSGMMLKCSKCGVVSTTALSATTTSNAMASLWSSCVVLPLLALTWMSAVLAMTDRRSILFQILFAVFDSVQGFVIITVHCFLRREIQDVVKCRTGSCKTEENENSPDSYKNGQVQIMTDFEKDVDLACQSVLFKEVNTCNPATITGTLSRISLDDEEDRKLNTNSEGLNFSTLPGNIPPGNVLTMPYPTMHQMHNLISGLNELNEQTAKKENNSSDMRGKLYLCTENNLRPVDVMWSRAQEQPLESDYMVLPRRTVSLKPFRKEEGKLNINVDDTRHNIVGTHPSEPEVYPNFVSVDHINLNLNQPYGTLKQPRGLPFKQHPSVRHILASEYANRSRTMPRSEPGSSNSMGSLERRRLRYSDLDFEKVMHTRKRHSELYHELNQKFHTLERFRNPEPSGFKVKNNHCVLNGDYSVLPCKKNVVQFCIFCGIFIVCTLLTLSENSSTPMSFVTQSLPPDDSFCFERSHCITCIPQIPRILFDTC</sequence>
<keyword evidence="23" id="KW-1185">Reference proteome</keyword>
<dbReference type="PROSITE" id="PS50092">
    <property type="entry name" value="TSP1"/>
    <property type="match status" value="4"/>
</dbReference>
<evidence type="ECO:0000256" key="16">
    <source>
        <dbReference type="SAM" id="MobiDB-lite"/>
    </source>
</evidence>
<dbReference type="FunFam" id="2.20.100.10:FF:000004">
    <property type="entry name" value="Adhesion G protein-coupled receptor B2"/>
    <property type="match status" value="1"/>
</dbReference>
<dbReference type="Pfam" id="PF16489">
    <property type="entry name" value="GAIN"/>
    <property type="match status" value="1"/>
</dbReference>
<dbReference type="PANTHER" id="PTHR10239">
    <property type="entry name" value="ISTHMIN-2"/>
    <property type="match status" value="1"/>
</dbReference>
<dbReference type="Pfam" id="PF19188">
    <property type="entry name" value="AGRB_N"/>
    <property type="match status" value="1"/>
</dbReference>
<keyword evidence="8" id="KW-0677">Repeat</keyword>
<dbReference type="STRING" id="7868.ENSCMIP00000046610"/>
<feature type="transmembrane region" description="Helical" evidence="17">
    <location>
        <begin position="1118"/>
        <end position="1138"/>
    </location>
</feature>
<reference evidence="23" key="2">
    <citation type="journal article" date="2007" name="PLoS Biol.">
        <title>Survey sequencing and comparative analysis of the elephant shark (Callorhinchus milii) genome.</title>
        <authorList>
            <person name="Venkatesh B."/>
            <person name="Kirkness E.F."/>
            <person name="Loh Y.H."/>
            <person name="Halpern A.L."/>
            <person name="Lee A.P."/>
            <person name="Johnson J."/>
            <person name="Dandona N."/>
            <person name="Viswanathan L.D."/>
            <person name="Tay A."/>
            <person name="Venter J.C."/>
            <person name="Strausberg R.L."/>
            <person name="Brenner S."/>
        </authorList>
    </citation>
    <scope>NUCLEOTIDE SEQUENCE [LARGE SCALE GENOMIC DNA]</scope>
</reference>
<keyword evidence="12" id="KW-1015">Disulfide bond</keyword>
<dbReference type="GO" id="GO:0005576">
    <property type="term" value="C:extracellular region"/>
    <property type="evidence" value="ECO:0007669"/>
    <property type="project" value="UniProtKB-SubCell"/>
</dbReference>
<dbReference type="InterPro" id="IPR001879">
    <property type="entry name" value="GPCR_2_extracellular_dom"/>
</dbReference>
<feature type="chain" id="PRO_5021372733" description="Adhesion G protein-coupled receptor B2" evidence="18">
    <location>
        <begin position="22"/>
        <end position="1543"/>
    </location>
</feature>
<dbReference type="PROSITE" id="PS50227">
    <property type="entry name" value="G_PROTEIN_RECEP_F2_3"/>
    <property type="match status" value="1"/>
</dbReference>
<dbReference type="InterPro" id="IPR051867">
    <property type="entry name" value="Angio_Inhib/Adhesion_GPCR"/>
</dbReference>
<dbReference type="GO" id="GO:0007166">
    <property type="term" value="P:cell surface receptor signaling pathway"/>
    <property type="evidence" value="ECO:0007669"/>
    <property type="project" value="InterPro"/>
</dbReference>
<feature type="region of interest" description="Disordered" evidence="16">
    <location>
        <begin position="1391"/>
        <end position="1413"/>
    </location>
</feature>
<comment type="subcellular location">
    <subcellularLocation>
        <location evidence="2">Cell membrane</location>
        <topology evidence="2">Multi-pass membrane protein</topology>
    </subcellularLocation>
    <subcellularLocation>
        <location evidence="1">Secreted</location>
    </subcellularLocation>
</comment>
<dbReference type="SMART" id="SM00209">
    <property type="entry name" value="TSP1"/>
    <property type="match status" value="4"/>
</dbReference>
<dbReference type="Pfam" id="PF00090">
    <property type="entry name" value="TSP_1"/>
    <property type="match status" value="4"/>
</dbReference>
<feature type="transmembrane region" description="Helical" evidence="17">
    <location>
        <begin position="907"/>
        <end position="925"/>
    </location>
</feature>
<evidence type="ECO:0008006" key="24">
    <source>
        <dbReference type="Google" id="ProtNLM"/>
    </source>
</evidence>
<evidence type="ECO:0000256" key="17">
    <source>
        <dbReference type="SAM" id="Phobius"/>
    </source>
</evidence>
<dbReference type="InterPro" id="IPR032471">
    <property type="entry name" value="AGRL2-4_GAIN_subdom_A"/>
</dbReference>
<evidence type="ECO:0000256" key="15">
    <source>
        <dbReference type="ARBA" id="ARBA00023224"/>
    </source>
</evidence>
<dbReference type="GeneTree" id="ENSGT00940000160103"/>
<evidence type="ECO:0000256" key="7">
    <source>
        <dbReference type="ARBA" id="ARBA00022729"/>
    </source>
</evidence>
<feature type="transmembrane region" description="Helical" evidence="17">
    <location>
        <begin position="1016"/>
        <end position="1043"/>
    </location>
</feature>
<dbReference type="InterPro" id="IPR000203">
    <property type="entry name" value="GPS"/>
</dbReference>
<dbReference type="InterPro" id="IPR008077">
    <property type="entry name" value="GPCR_2_brain_angio_inhib"/>
</dbReference>
<evidence type="ECO:0000256" key="3">
    <source>
        <dbReference type="ARBA" id="ARBA00022475"/>
    </source>
</evidence>
<feature type="domain" description="G-protein coupled receptors family 2 profile 1" evidence="20">
    <location>
        <begin position="478"/>
        <end position="548"/>
    </location>
</feature>
<accession>A0A4W3KH83</accession>
<evidence type="ECO:0000259" key="19">
    <source>
        <dbReference type="PROSITE" id="PS50221"/>
    </source>
</evidence>
<evidence type="ECO:0000313" key="23">
    <source>
        <dbReference type="Proteomes" id="UP000314986"/>
    </source>
</evidence>
<evidence type="ECO:0000259" key="20">
    <source>
        <dbReference type="PROSITE" id="PS50227"/>
    </source>
</evidence>
<keyword evidence="13" id="KW-0675">Receptor</keyword>
<dbReference type="SUPFAM" id="SSF82895">
    <property type="entry name" value="TSP-1 type 1 repeat"/>
    <property type="match status" value="4"/>
</dbReference>
<dbReference type="Gene3D" id="4.10.1240.10">
    <property type="entry name" value="GPCR, family 2, extracellular hormone receptor domain"/>
    <property type="match status" value="1"/>
</dbReference>
<evidence type="ECO:0000256" key="1">
    <source>
        <dbReference type="ARBA" id="ARBA00004613"/>
    </source>
</evidence>
<dbReference type="GO" id="GO:0005886">
    <property type="term" value="C:plasma membrane"/>
    <property type="evidence" value="ECO:0007669"/>
    <property type="project" value="UniProtKB-SubCell"/>
</dbReference>
<dbReference type="OMA" id="TDTCPVP"/>
<reference evidence="23" key="1">
    <citation type="journal article" date="2006" name="Science">
        <title>Ancient noncoding elements conserved in the human genome.</title>
        <authorList>
            <person name="Venkatesh B."/>
            <person name="Kirkness E.F."/>
            <person name="Loh Y.H."/>
            <person name="Halpern A.L."/>
            <person name="Lee A.P."/>
            <person name="Johnson J."/>
            <person name="Dandona N."/>
            <person name="Viswanathan L.D."/>
            <person name="Tay A."/>
            <person name="Venter J.C."/>
            <person name="Strausberg R.L."/>
            <person name="Brenner S."/>
        </authorList>
    </citation>
    <scope>NUCLEOTIDE SEQUENCE [LARGE SCALE GENOMIC DNA]</scope>
</reference>
<dbReference type="Gene3D" id="2.60.220.50">
    <property type="match status" value="1"/>
</dbReference>
<evidence type="ECO:0000313" key="22">
    <source>
        <dbReference type="Ensembl" id="ENSCMIP00000046610.1"/>
    </source>
</evidence>
<proteinExistence type="predicted"/>
<dbReference type="Pfam" id="PF00002">
    <property type="entry name" value="7tm_2"/>
    <property type="match status" value="1"/>
</dbReference>
<evidence type="ECO:0000256" key="8">
    <source>
        <dbReference type="ARBA" id="ARBA00022737"/>
    </source>
</evidence>
<evidence type="ECO:0000256" key="5">
    <source>
        <dbReference type="ARBA" id="ARBA00022553"/>
    </source>
</evidence>
<evidence type="ECO:0000256" key="6">
    <source>
        <dbReference type="ARBA" id="ARBA00022692"/>
    </source>
</evidence>
<dbReference type="Gene3D" id="1.25.40.610">
    <property type="match status" value="1"/>
</dbReference>
<dbReference type="Proteomes" id="UP000314986">
    <property type="component" value="Unassembled WGS sequence"/>
</dbReference>
<evidence type="ECO:0000256" key="14">
    <source>
        <dbReference type="ARBA" id="ARBA00023180"/>
    </source>
</evidence>
<evidence type="ECO:0000256" key="2">
    <source>
        <dbReference type="ARBA" id="ARBA00004651"/>
    </source>
</evidence>
<feature type="transmembrane region" description="Helical" evidence="17">
    <location>
        <begin position="1482"/>
        <end position="1500"/>
    </location>
</feature>
<protein>
    <recommendedName>
        <fullName evidence="24">Adhesion G protein-coupled receptor B2</fullName>
    </recommendedName>
</protein>
<dbReference type="PRINTS" id="PR01705">
    <property type="entry name" value="TSP1REPEAT"/>
</dbReference>
<dbReference type="InParanoid" id="A0A4W3KH83"/>
<dbReference type="InterPro" id="IPR017981">
    <property type="entry name" value="GPCR_2-like_7TM"/>
</dbReference>
<keyword evidence="7 18" id="KW-0732">Signal</keyword>
<dbReference type="InterPro" id="IPR057244">
    <property type="entry name" value="GAIN_B"/>
</dbReference>
<feature type="domain" description="G-protein coupled receptors family 2 profile 2" evidence="21">
    <location>
        <begin position="872"/>
        <end position="1143"/>
    </location>
</feature>
<dbReference type="FunFam" id="4.10.1240.10:FF:000002">
    <property type="entry name" value="Adhesion G protein-coupled receptor B2"/>
    <property type="match status" value="1"/>
</dbReference>
<dbReference type="InterPro" id="IPR043838">
    <property type="entry name" value="AGRB_N"/>
</dbReference>
<evidence type="ECO:0000259" key="21">
    <source>
        <dbReference type="PROSITE" id="PS50261"/>
    </source>
</evidence>
<feature type="transmembrane region" description="Helical" evidence="17">
    <location>
        <begin position="977"/>
        <end position="996"/>
    </location>
</feature>
<dbReference type="PROSITE" id="PS50261">
    <property type="entry name" value="G_PROTEIN_RECEP_F2_4"/>
    <property type="match status" value="1"/>
</dbReference>
<dbReference type="SMART" id="SM00303">
    <property type="entry name" value="GPS"/>
    <property type="match status" value="1"/>
</dbReference>
<evidence type="ECO:0000256" key="4">
    <source>
        <dbReference type="ARBA" id="ARBA00022525"/>
    </source>
</evidence>
<dbReference type="PRINTS" id="PR00249">
    <property type="entry name" value="GPCRSECRETIN"/>
</dbReference>
<evidence type="ECO:0000256" key="10">
    <source>
        <dbReference type="ARBA" id="ARBA00023040"/>
    </source>
</evidence>
<dbReference type="GO" id="GO:0016525">
    <property type="term" value="P:negative regulation of angiogenesis"/>
    <property type="evidence" value="ECO:0007669"/>
    <property type="project" value="InterPro"/>
</dbReference>
<feature type="domain" description="GAIN-B" evidence="19">
    <location>
        <begin position="721"/>
        <end position="870"/>
    </location>
</feature>
<feature type="compositionally biased region" description="Polar residues" evidence="16">
    <location>
        <begin position="1393"/>
        <end position="1411"/>
    </location>
</feature>
<dbReference type="Pfam" id="PF02793">
    <property type="entry name" value="HRM"/>
    <property type="match status" value="1"/>
</dbReference>
<evidence type="ECO:0000256" key="12">
    <source>
        <dbReference type="ARBA" id="ARBA00023157"/>
    </source>
</evidence>
<keyword evidence="14" id="KW-0325">Glycoprotein</keyword>
<keyword evidence="10" id="KW-0297">G-protein coupled receptor</keyword>